<dbReference type="InterPro" id="IPR011009">
    <property type="entry name" value="Kinase-like_dom_sf"/>
</dbReference>
<dbReference type="RefSeq" id="XP_009544942.1">
    <property type="nucleotide sequence ID" value="XM_009546647.1"/>
</dbReference>
<dbReference type="Pfam" id="PF17667">
    <property type="entry name" value="Pkinase_fungal"/>
    <property type="match status" value="1"/>
</dbReference>
<reference evidence="2 3" key="1">
    <citation type="journal article" date="2012" name="New Phytol.">
        <title>Insight into trade-off between wood decay and parasitism from the genome of a fungal forest pathogen.</title>
        <authorList>
            <person name="Olson A."/>
            <person name="Aerts A."/>
            <person name="Asiegbu F."/>
            <person name="Belbahri L."/>
            <person name="Bouzid O."/>
            <person name="Broberg A."/>
            <person name="Canback B."/>
            <person name="Coutinho P.M."/>
            <person name="Cullen D."/>
            <person name="Dalman K."/>
            <person name="Deflorio G."/>
            <person name="van Diepen L.T."/>
            <person name="Dunand C."/>
            <person name="Duplessis S."/>
            <person name="Durling M."/>
            <person name="Gonthier P."/>
            <person name="Grimwood J."/>
            <person name="Fossdal C.G."/>
            <person name="Hansson D."/>
            <person name="Henrissat B."/>
            <person name="Hietala A."/>
            <person name="Himmelstrand K."/>
            <person name="Hoffmeister D."/>
            <person name="Hogberg N."/>
            <person name="James T.Y."/>
            <person name="Karlsson M."/>
            <person name="Kohler A."/>
            <person name="Kues U."/>
            <person name="Lee Y.H."/>
            <person name="Lin Y.C."/>
            <person name="Lind M."/>
            <person name="Lindquist E."/>
            <person name="Lombard V."/>
            <person name="Lucas S."/>
            <person name="Lunden K."/>
            <person name="Morin E."/>
            <person name="Murat C."/>
            <person name="Park J."/>
            <person name="Raffaello T."/>
            <person name="Rouze P."/>
            <person name="Salamov A."/>
            <person name="Schmutz J."/>
            <person name="Solheim H."/>
            <person name="Stahlberg J."/>
            <person name="Velez H."/>
            <person name="de Vries R.P."/>
            <person name="Wiebenga A."/>
            <person name="Woodward S."/>
            <person name="Yakovlev I."/>
            <person name="Garbelotto M."/>
            <person name="Martin F."/>
            <person name="Grigoriev I.V."/>
            <person name="Stenlid J."/>
        </authorList>
    </citation>
    <scope>NUCLEOTIDE SEQUENCE [LARGE SCALE GENOMIC DNA]</scope>
    <source>
        <strain evidence="2 3">TC 32-1</strain>
    </source>
</reference>
<keyword evidence="3" id="KW-1185">Reference proteome</keyword>
<proteinExistence type="predicted"/>
<evidence type="ECO:0000313" key="3">
    <source>
        <dbReference type="Proteomes" id="UP000030671"/>
    </source>
</evidence>
<name>W4KBY5_HETIT</name>
<dbReference type="HOGENOM" id="CLU_006410_1_0_1"/>
<dbReference type="OrthoDB" id="5592585at2759"/>
<gene>
    <name evidence="2" type="ORF">HETIRDRAFT_226861</name>
</gene>
<dbReference type="Proteomes" id="UP000030671">
    <property type="component" value="Unassembled WGS sequence"/>
</dbReference>
<feature type="non-terminal residue" evidence="2">
    <location>
        <position position="437"/>
    </location>
</feature>
<evidence type="ECO:0000313" key="2">
    <source>
        <dbReference type="EMBL" id="ETW82591.1"/>
    </source>
</evidence>
<dbReference type="PANTHER" id="PTHR38248:SF2">
    <property type="entry name" value="FUNK1 11"/>
    <property type="match status" value="1"/>
</dbReference>
<organism evidence="2 3">
    <name type="scientific">Heterobasidion irregulare (strain TC 32-1)</name>
    <dbReference type="NCBI Taxonomy" id="747525"/>
    <lineage>
        <taxon>Eukaryota</taxon>
        <taxon>Fungi</taxon>
        <taxon>Dikarya</taxon>
        <taxon>Basidiomycota</taxon>
        <taxon>Agaricomycotina</taxon>
        <taxon>Agaricomycetes</taxon>
        <taxon>Russulales</taxon>
        <taxon>Bondarzewiaceae</taxon>
        <taxon>Heterobasidion</taxon>
        <taxon>Heterobasidion annosum species complex</taxon>
    </lineage>
</organism>
<dbReference type="SUPFAM" id="SSF56112">
    <property type="entry name" value="Protein kinase-like (PK-like)"/>
    <property type="match status" value="1"/>
</dbReference>
<feature type="domain" description="Fungal-type protein kinase" evidence="1">
    <location>
        <begin position="301"/>
        <end position="417"/>
    </location>
</feature>
<dbReference type="InterPro" id="IPR040976">
    <property type="entry name" value="Pkinase_fungal"/>
</dbReference>
<dbReference type="GeneID" id="20668697"/>
<feature type="non-terminal residue" evidence="2">
    <location>
        <position position="1"/>
    </location>
</feature>
<protein>
    <recommendedName>
        <fullName evidence="1">Fungal-type protein kinase domain-containing protein</fullName>
    </recommendedName>
</protein>
<dbReference type="AlphaFoldDB" id="W4KBY5"/>
<dbReference type="PANTHER" id="PTHR38248">
    <property type="entry name" value="FUNK1 6"/>
    <property type="match status" value="1"/>
</dbReference>
<evidence type="ECO:0000259" key="1">
    <source>
        <dbReference type="Pfam" id="PF17667"/>
    </source>
</evidence>
<dbReference type="KEGG" id="hir:HETIRDRAFT_226861"/>
<accession>W4KBY5</accession>
<dbReference type="EMBL" id="KI925457">
    <property type="protein sequence ID" value="ETW82591.1"/>
    <property type="molecule type" value="Genomic_DNA"/>
</dbReference>
<sequence>ISVYNRSKEGEMEVSKQPVELLMMCVPLKHDPFTPFPNAQYRAEVSPYEELFEHRTEETTRIISHLIVDIYRQCLSQRRRFMFSVLFLEDYARLIRWDWAGVVFSARFNWKAGDPFLAEFLWQYNQMSADDRGHDETLSKPTANEISLTKEKLDEHARGLARAKGEDPRAPLPRRYSTDDTFVKFLVDEENDDGREVVAVEHFFVASLPQTLDPPETGNGMATYEALDLQTGKLVYLKDTWRPRDPLFQDERRTYRALVGNYVPRLPPLVCAGVVGGQITCTDQAAGQPWCCSGAFPGSYEHYRIVYGALGRPLSEANSTKELCQVIYEAAESHYLATYRTALIHCDISGDNIRITNDGHALLLGWESSQMMKKDAKTDEIGAIGKWEFLSATIQSGDKNCHAFVDDAESFLYVLLYYSIRYHARTPPDVPALRATF</sequence>
<dbReference type="InParanoid" id="W4KBY5"/>
<dbReference type="eggNOG" id="ENOG502SIZI">
    <property type="taxonomic scope" value="Eukaryota"/>
</dbReference>